<feature type="region of interest" description="Disordered" evidence="8">
    <location>
        <begin position="438"/>
        <end position="461"/>
    </location>
</feature>
<organism evidence="10 11">
    <name type="scientific">Coccomyxa viridis</name>
    <dbReference type="NCBI Taxonomy" id="1274662"/>
    <lineage>
        <taxon>Eukaryota</taxon>
        <taxon>Viridiplantae</taxon>
        <taxon>Chlorophyta</taxon>
        <taxon>core chlorophytes</taxon>
        <taxon>Trebouxiophyceae</taxon>
        <taxon>Trebouxiophyceae incertae sedis</taxon>
        <taxon>Coccomyxaceae</taxon>
        <taxon>Coccomyxa</taxon>
    </lineage>
</organism>
<keyword evidence="5" id="KW-0274">FAD</keyword>
<evidence type="ECO:0000256" key="1">
    <source>
        <dbReference type="ARBA" id="ARBA00001974"/>
    </source>
</evidence>
<name>A0ABP1G343_9CHLO</name>
<dbReference type="Pfam" id="PF07156">
    <property type="entry name" value="Prenylcys_lyase"/>
    <property type="match status" value="1"/>
</dbReference>
<dbReference type="Gene3D" id="3.50.50.60">
    <property type="entry name" value="FAD/NAD(P)-binding domain"/>
    <property type="match status" value="1"/>
</dbReference>
<evidence type="ECO:0000256" key="8">
    <source>
        <dbReference type="SAM" id="MobiDB-lite"/>
    </source>
</evidence>
<proteinExistence type="inferred from homology"/>
<dbReference type="InterPro" id="IPR017046">
    <property type="entry name" value="Prenylcysteine_Oxase1"/>
</dbReference>
<keyword evidence="6" id="KW-0560">Oxidoreductase</keyword>
<keyword evidence="11" id="KW-1185">Reference proteome</keyword>
<evidence type="ECO:0000313" key="11">
    <source>
        <dbReference type="Proteomes" id="UP001497392"/>
    </source>
</evidence>
<protein>
    <submittedName>
        <fullName evidence="10">G7913 protein</fullName>
    </submittedName>
</protein>
<evidence type="ECO:0000259" key="9">
    <source>
        <dbReference type="Pfam" id="PF07156"/>
    </source>
</evidence>
<comment type="cofactor">
    <cofactor evidence="1">
        <name>FAD</name>
        <dbReference type="ChEBI" id="CHEBI:57692"/>
    </cofactor>
</comment>
<comment type="similarity">
    <text evidence="2">Belongs to the prenylcysteine oxidase family.</text>
</comment>
<dbReference type="PANTHER" id="PTHR15944">
    <property type="entry name" value="FARNESYLCYSTEINE LYASE"/>
    <property type="match status" value="1"/>
</dbReference>
<evidence type="ECO:0000256" key="7">
    <source>
        <dbReference type="ARBA" id="ARBA00023180"/>
    </source>
</evidence>
<dbReference type="InterPro" id="IPR036188">
    <property type="entry name" value="FAD/NAD-bd_sf"/>
</dbReference>
<keyword evidence="4" id="KW-0732">Signal</keyword>
<feature type="compositionally biased region" description="Polar residues" evidence="8">
    <location>
        <begin position="438"/>
        <end position="452"/>
    </location>
</feature>
<reference evidence="10 11" key="1">
    <citation type="submission" date="2024-06" db="EMBL/GenBank/DDBJ databases">
        <authorList>
            <person name="Kraege A."/>
            <person name="Thomma B."/>
        </authorList>
    </citation>
    <scope>NUCLEOTIDE SEQUENCE [LARGE SCALE GENOMIC DNA]</scope>
</reference>
<keyword evidence="3" id="KW-0285">Flavoprotein</keyword>
<sequence>MGAGIGGSTAAYFLREELGSSVQMDIFEVKEVGGRTQIWQDGDEVYEMGASIIHEQNRYFRELADKMGLERVQLGSDGDQVSIWDGHSFVFNQSSWTLVNLYRMVRRYGLSYFYMRSAPSEMLKRYKRLYDIQAEGRAFDTPEELLGAVDLYNLTQQTFRDVLLEEIGLGPAAERFAGEFVAGINRIQYNQGNGINALAGMVSLLPTIDSRLFHIKGGNRLLAERLINATGANLLLGRRVTAVHKGAQGGFQVHSRRADAPKEEGEWHSYDAVLLAGPLELANIGIGGFEHKKPPLREFQQTVTTLVQGRLRPSYFGVRELPTGEFIMVTENSTAPFSSIAPQRELPSGLKVYKLFSRQPLWSGTLQEIFQNLTVLEDRSWLAYPHFSPPERFQPFKLTEGLYLNNAWENAASAMEMSAVAAKNCALLIAQHLSKSHACSSRGPSVSGTSGAAESIGASEE</sequence>
<dbReference type="PANTHER" id="PTHR15944:SF0">
    <property type="entry name" value="PRENYLCYSTEINE LYASE DOMAIN-CONTAINING PROTEIN"/>
    <property type="match status" value="1"/>
</dbReference>
<dbReference type="InterPro" id="IPR010795">
    <property type="entry name" value="Prenylcys_lyase"/>
</dbReference>
<dbReference type="Pfam" id="PF13450">
    <property type="entry name" value="NAD_binding_8"/>
    <property type="match status" value="1"/>
</dbReference>
<evidence type="ECO:0000256" key="6">
    <source>
        <dbReference type="ARBA" id="ARBA00023002"/>
    </source>
</evidence>
<accession>A0ABP1G343</accession>
<dbReference type="SUPFAM" id="SSF51905">
    <property type="entry name" value="FAD/NAD(P)-binding domain"/>
    <property type="match status" value="1"/>
</dbReference>
<gene>
    <name evidence="10" type="primary">g7913</name>
    <name evidence="10" type="ORF">VP750_LOCUS6794</name>
</gene>
<evidence type="ECO:0000256" key="3">
    <source>
        <dbReference type="ARBA" id="ARBA00022630"/>
    </source>
</evidence>
<dbReference type="EMBL" id="CAXHTA020000012">
    <property type="protein sequence ID" value="CAL5225135.1"/>
    <property type="molecule type" value="Genomic_DNA"/>
</dbReference>
<evidence type="ECO:0000256" key="5">
    <source>
        <dbReference type="ARBA" id="ARBA00022827"/>
    </source>
</evidence>
<dbReference type="Proteomes" id="UP001497392">
    <property type="component" value="Unassembled WGS sequence"/>
</dbReference>
<evidence type="ECO:0000313" key="10">
    <source>
        <dbReference type="EMBL" id="CAL5225135.1"/>
    </source>
</evidence>
<evidence type="ECO:0000256" key="2">
    <source>
        <dbReference type="ARBA" id="ARBA00009967"/>
    </source>
</evidence>
<evidence type="ECO:0000256" key="4">
    <source>
        <dbReference type="ARBA" id="ARBA00022729"/>
    </source>
</evidence>
<feature type="domain" description="Prenylcysteine lyase" evidence="9">
    <location>
        <begin position="91"/>
        <end position="436"/>
    </location>
</feature>
<keyword evidence="7" id="KW-0325">Glycoprotein</keyword>
<comment type="caution">
    <text evidence="10">The sequence shown here is derived from an EMBL/GenBank/DDBJ whole genome shotgun (WGS) entry which is preliminary data.</text>
</comment>